<name>A0A1X0P265_9TRYP</name>
<evidence type="ECO:0000313" key="3">
    <source>
        <dbReference type="Proteomes" id="UP000192257"/>
    </source>
</evidence>
<keyword evidence="2" id="KW-0282">Flagellum</keyword>
<dbReference type="GeneID" id="39983933"/>
<gene>
    <name evidence="2" type="ORF">TM35_000082880</name>
</gene>
<reference evidence="2 3" key="1">
    <citation type="submission" date="2017-03" db="EMBL/GenBank/DDBJ databases">
        <title>An alternative strategy for trypanosome survival in the mammalian bloodstream revealed through genome and transcriptome analysis of the ubiquitous bovine parasite Trypanosoma (Megatrypanum) theileri.</title>
        <authorList>
            <person name="Kelly S."/>
            <person name="Ivens A."/>
            <person name="Mott A."/>
            <person name="O'Neill E."/>
            <person name="Emms D."/>
            <person name="Macleod O."/>
            <person name="Voorheis P."/>
            <person name="Matthews J."/>
            <person name="Matthews K."/>
            <person name="Carrington M."/>
        </authorList>
    </citation>
    <scope>NUCLEOTIDE SEQUENCE [LARGE SCALE GENOMIC DNA]</scope>
    <source>
        <strain evidence="2">Edinburgh</strain>
    </source>
</reference>
<protein>
    <submittedName>
        <fullName evidence="2">Putative flagellar antigen</fullName>
    </submittedName>
</protein>
<organism evidence="2 3">
    <name type="scientific">Trypanosoma theileri</name>
    <dbReference type="NCBI Taxonomy" id="67003"/>
    <lineage>
        <taxon>Eukaryota</taxon>
        <taxon>Discoba</taxon>
        <taxon>Euglenozoa</taxon>
        <taxon>Kinetoplastea</taxon>
        <taxon>Metakinetoplastina</taxon>
        <taxon>Trypanosomatida</taxon>
        <taxon>Trypanosomatidae</taxon>
        <taxon>Trypanosoma</taxon>
    </lineage>
</organism>
<dbReference type="RefSeq" id="XP_028884556.1">
    <property type="nucleotide sequence ID" value="XM_029024153.1"/>
</dbReference>
<dbReference type="EMBL" id="NBCO01000008">
    <property type="protein sequence ID" value="ORC90490.1"/>
    <property type="molecule type" value="Genomic_DNA"/>
</dbReference>
<proteinExistence type="predicted"/>
<feature type="region of interest" description="Disordered" evidence="1">
    <location>
        <begin position="1"/>
        <end position="37"/>
    </location>
</feature>
<sequence length="384" mass="43846">MISSPSSAAVEPAAENDVQIPLHPTKPTTPKPAKPDYFPLSRVRQPMGPATYPGIAAAEDAANGLLVSDALHDVTFYAETTHLLPDAGRPVLNSVLFSQRHIVNDTPSIEEEIAAIDERTRLWRATRLQQVATEREHSQQKSSLDEKVESRVREREVAERERTLRRISRMLDSLIPDVDKALEATEEAKPETLGARRREDLMKQWKEREESKERLIRDMRLAERRLLVERQYKRNVEERNSLESQHYFSYMEQLIDERQAYRQLKEAFYNGKILIGVIDDESKMRCRLKKDEENSWLDILEQVGKLIPLTVAQLVGENALDTEQISEEVHTGNNAETKPTETKIEETAAQEEEPTKTAAQEEEPTETAAQEEEPTKTVESVGEI</sequence>
<dbReference type="AlphaFoldDB" id="A0A1X0P265"/>
<feature type="region of interest" description="Disordered" evidence="1">
    <location>
        <begin position="323"/>
        <end position="384"/>
    </location>
</feature>
<keyword evidence="2" id="KW-0969">Cilium</keyword>
<comment type="caution">
    <text evidence="2">The sequence shown here is derived from an EMBL/GenBank/DDBJ whole genome shotgun (WGS) entry which is preliminary data.</text>
</comment>
<dbReference type="OrthoDB" id="249444at2759"/>
<dbReference type="STRING" id="67003.A0A1X0P265"/>
<keyword evidence="2" id="KW-0966">Cell projection</keyword>
<evidence type="ECO:0000313" key="2">
    <source>
        <dbReference type="EMBL" id="ORC90490.1"/>
    </source>
</evidence>
<dbReference type="VEuPathDB" id="TriTrypDB:TM35_000082880"/>
<keyword evidence="3" id="KW-1185">Reference proteome</keyword>
<accession>A0A1X0P265</accession>
<feature type="compositionally biased region" description="Acidic residues" evidence="1">
    <location>
        <begin position="360"/>
        <end position="372"/>
    </location>
</feature>
<feature type="compositionally biased region" description="Low complexity" evidence="1">
    <location>
        <begin position="1"/>
        <end position="15"/>
    </location>
</feature>
<dbReference type="Proteomes" id="UP000192257">
    <property type="component" value="Unassembled WGS sequence"/>
</dbReference>
<evidence type="ECO:0000256" key="1">
    <source>
        <dbReference type="SAM" id="MobiDB-lite"/>
    </source>
</evidence>